<evidence type="ECO:0000313" key="7">
    <source>
        <dbReference type="EMBL" id="GHA11931.1"/>
    </source>
</evidence>
<dbReference type="GO" id="GO:0009279">
    <property type="term" value="C:cell outer membrane"/>
    <property type="evidence" value="ECO:0007669"/>
    <property type="project" value="TreeGrafter"/>
</dbReference>
<dbReference type="RefSeq" id="WP_189422697.1">
    <property type="nucleotide sequence ID" value="NZ_BMZE01000001.1"/>
</dbReference>
<protein>
    <recommendedName>
        <fullName evidence="3">Endolytic peptidoglycan transglycosylase RlpA</fullName>
        <ecNumber evidence="3">4.2.2.-</ecNumber>
    </recommendedName>
</protein>
<comment type="subcellular location">
    <subcellularLocation>
        <location evidence="3">Cell membrane</location>
        <topology evidence="3">Lipid-anchor</topology>
    </subcellularLocation>
</comment>
<accession>A0A918RT88</accession>
<evidence type="ECO:0000256" key="4">
    <source>
        <dbReference type="RuleBase" id="RU003495"/>
    </source>
</evidence>
<keyword evidence="1 3" id="KW-0456">Lyase</keyword>
<gene>
    <name evidence="3" type="primary">rlpA</name>
    <name evidence="7" type="ORF">GCM10007989_02870</name>
</gene>
<dbReference type="GO" id="GO:0005886">
    <property type="term" value="C:plasma membrane"/>
    <property type="evidence" value="ECO:0007669"/>
    <property type="project" value="UniProtKB-SubCell"/>
</dbReference>
<name>A0A918RT88_9HYPH</name>
<feature type="domain" description="RlpA-like protein double-psi beta-barrel" evidence="6">
    <location>
        <begin position="87"/>
        <end position="175"/>
    </location>
</feature>
<evidence type="ECO:0000256" key="5">
    <source>
        <dbReference type="SAM" id="SignalP"/>
    </source>
</evidence>
<dbReference type="HAMAP" id="MF_02071">
    <property type="entry name" value="RlpA"/>
    <property type="match status" value="1"/>
</dbReference>
<dbReference type="EMBL" id="BMZE01000001">
    <property type="protein sequence ID" value="GHA11931.1"/>
    <property type="molecule type" value="Genomic_DNA"/>
</dbReference>
<dbReference type="CDD" id="cd22268">
    <property type="entry name" value="DPBB_RlpA-like"/>
    <property type="match status" value="1"/>
</dbReference>
<keyword evidence="3" id="KW-1003">Cell membrane</keyword>
<reference evidence="7" key="1">
    <citation type="journal article" date="2014" name="Int. J. Syst. Evol. Microbiol.">
        <title>Complete genome sequence of Corynebacterium casei LMG S-19264T (=DSM 44701T), isolated from a smear-ripened cheese.</title>
        <authorList>
            <consortium name="US DOE Joint Genome Institute (JGI-PGF)"/>
            <person name="Walter F."/>
            <person name="Albersmeier A."/>
            <person name="Kalinowski J."/>
            <person name="Ruckert C."/>
        </authorList>
    </citation>
    <scope>NUCLEOTIDE SEQUENCE</scope>
    <source>
        <strain evidence="7">KCTC 32437</strain>
    </source>
</reference>
<dbReference type="Gene3D" id="2.40.40.10">
    <property type="entry name" value="RlpA-like domain"/>
    <property type="match status" value="1"/>
</dbReference>
<reference evidence="7" key="2">
    <citation type="submission" date="2020-09" db="EMBL/GenBank/DDBJ databases">
        <authorList>
            <person name="Sun Q."/>
            <person name="Kim S."/>
        </authorList>
    </citation>
    <scope>NUCLEOTIDE SEQUENCE</scope>
    <source>
        <strain evidence="7">KCTC 32437</strain>
    </source>
</reference>
<keyword evidence="3" id="KW-0449">Lipoprotein</keyword>
<dbReference type="InterPro" id="IPR012997">
    <property type="entry name" value="RplA"/>
</dbReference>
<dbReference type="AlphaFoldDB" id="A0A918RT88"/>
<sequence length="331" mass="34404">MTARCRTSLNLVFVSALLAPMLAACGGTLGPTVSRAAFTSKEFGVPVSERVTWNANPRKGGGRYLVGQPYSVRGQMYYPAENPNYRASGHASWYGADFHGRRTANGEIFSANALTAAHPTLPLPSYVRVTNRENGRSIIVRVNDRGPYIAGRVIDLSSRAATMLGYVQAGSTEVDVEYVGRAPLEGDDTKRLLASYSGPAVRDSGTRVASAGDHTVVGMASNLIGGLFGYAETPQQQPNTGALAAVTSLAEGGVSDLPTSGTAQVDIALGQFSDTAAVEYVADAFAMLGAVEETPAASGTMLSLSALKPGVGMEDVSNLAAELGLSGVSLY</sequence>
<dbReference type="NCBIfam" id="TIGR00413">
    <property type="entry name" value="rlpA"/>
    <property type="match status" value="1"/>
</dbReference>
<dbReference type="InterPro" id="IPR036908">
    <property type="entry name" value="RlpA-like_sf"/>
</dbReference>
<keyword evidence="2 3" id="KW-0961">Cell wall biogenesis/degradation</keyword>
<organism evidence="7 8">
    <name type="scientific">Devosia pacifica</name>
    <dbReference type="NCBI Taxonomy" id="1335967"/>
    <lineage>
        <taxon>Bacteria</taxon>
        <taxon>Pseudomonadati</taxon>
        <taxon>Pseudomonadota</taxon>
        <taxon>Alphaproteobacteria</taxon>
        <taxon>Hyphomicrobiales</taxon>
        <taxon>Devosiaceae</taxon>
        <taxon>Devosia</taxon>
    </lineage>
</organism>
<dbReference type="PANTHER" id="PTHR34183:SF1">
    <property type="entry name" value="ENDOLYTIC PEPTIDOGLYCAN TRANSGLYCOSYLASE RLPA"/>
    <property type="match status" value="1"/>
</dbReference>
<dbReference type="GO" id="GO:0071555">
    <property type="term" value="P:cell wall organization"/>
    <property type="evidence" value="ECO:0007669"/>
    <property type="project" value="UniProtKB-KW"/>
</dbReference>
<keyword evidence="8" id="KW-1185">Reference proteome</keyword>
<keyword evidence="3" id="KW-0472">Membrane</keyword>
<dbReference type="Proteomes" id="UP000646579">
    <property type="component" value="Unassembled WGS sequence"/>
</dbReference>
<feature type="chain" id="PRO_5038000762" description="Endolytic peptidoglycan transglycosylase RlpA" evidence="5">
    <location>
        <begin position="27"/>
        <end position="331"/>
    </location>
</feature>
<evidence type="ECO:0000259" key="6">
    <source>
        <dbReference type="Pfam" id="PF03330"/>
    </source>
</evidence>
<evidence type="ECO:0000256" key="1">
    <source>
        <dbReference type="ARBA" id="ARBA00023239"/>
    </source>
</evidence>
<feature type="signal peptide" evidence="5">
    <location>
        <begin position="1"/>
        <end position="26"/>
    </location>
</feature>
<comment type="caution">
    <text evidence="7">The sequence shown here is derived from an EMBL/GenBank/DDBJ whole genome shotgun (WGS) entry which is preliminary data.</text>
</comment>
<evidence type="ECO:0000313" key="8">
    <source>
        <dbReference type="Proteomes" id="UP000646579"/>
    </source>
</evidence>
<dbReference type="PROSITE" id="PS51257">
    <property type="entry name" value="PROKAR_LIPOPROTEIN"/>
    <property type="match status" value="1"/>
</dbReference>
<keyword evidence="3" id="KW-0564">Palmitate</keyword>
<evidence type="ECO:0000256" key="3">
    <source>
        <dbReference type="HAMAP-Rule" id="MF_02071"/>
    </source>
</evidence>
<dbReference type="SUPFAM" id="SSF50685">
    <property type="entry name" value="Barwin-like endoglucanases"/>
    <property type="match status" value="1"/>
</dbReference>
<comment type="similarity">
    <text evidence="3 4">Belongs to the RlpA family.</text>
</comment>
<dbReference type="GO" id="GO:0008932">
    <property type="term" value="F:lytic endotransglycosylase activity"/>
    <property type="evidence" value="ECO:0007669"/>
    <property type="project" value="UniProtKB-UniRule"/>
</dbReference>
<dbReference type="InterPro" id="IPR034718">
    <property type="entry name" value="RlpA"/>
</dbReference>
<evidence type="ECO:0000256" key="2">
    <source>
        <dbReference type="ARBA" id="ARBA00023316"/>
    </source>
</evidence>
<dbReference type="PANTHER" id="PTHR34183">
    <property type="entry name" value="ENDOLYTIC PEPTIDOGLYCAN TRANSGLYCOSYLASE RLPA"/>
    <property type="match status" value="1"/>
</dbReference>
<dbReference type="EC" id="4.2.2.-" evidence="3"/>
<keyword evidence="5" id="KW-0732">Signal</keyword>
<dbReference type="InterPro" id="IPR009009">
    <property type="entry name" value="RlpA-like_DPBB"/>
</dbReference>
<proteinExistence type="inferred from homology"/>
<dbReference type="Pfam" id="PF03330">
    <property type="entry name" value="DPBB_1"/>
    <property type="match status" value="1"/>
</dbReference>
<comment type="function">
    <text evidence="3">Lytic transglycosylase with a strong preference for naked glycan strands that lack stem peptides.</text>
</comment>
<dbReference type="GO" id="GO:0000270">
    <property type="term" value="P:peptidoglycan metabolic process"/>
    <property type="evidence" value="ECO:0007669"/>
    <property type="project" value="UniProtKB-UniRule"/>
</dbReference>